<accession>A0AAV1Y4S1</accession>
<evidence type="ECO:0000256" key="1">
    <source>
        <dbReference type="ARBA" id="ARBA00000900"/>
    </source>
</evidence>
<dbReference type="InterPro" id="IPR013083">
    <property type="entry name" value="Znf_RING/FYVE/PHD"/>
</dbReference>
<keyword evidence="15" id="KW-1185">Reference proteome</keyword>
<dbReference type="InterPro" id="IPR045103">
    <property type="entry name" value="RNF5/RNF185-like"/>
</dbReference>
<keyword evidence="9 11" id="KW-0472">Membrane</keyword>
<comment type="caution">
    <text evidence="14">The sequence shown here is derived from an EMBL/GenBank/DDBJ whole genome shotgun (WGS) entry which is preliminary data.</text>
</comment>
<dbReference type="Pfam" id="PF00097">
    <property type="entry name" value="zf-C3HC4"/>
    <property type="match status" value="1"/>
</dbReference>
<evidence type="ECO:0000256" key="10">
    <source>
        <dbReference type="PROSITE-ProRule" id="PRU00175"/>
    </source>
</evidence>
<keyword evidence="4 11" id="KW-0808">Transferase</keyword>
<feature type="domain" description="RING-type" evidence="13">
    <location>
        <begin position="46"/>
        <end position="91"/>
    </location>
</feature>
<feature type="region of interest" description="Disordered" evidence="12">
    <location>
        <begin position="109"/>
        <end position="132"/>
    </location>
</feature>
<dbReference type="PANTHER" id="PTHR12313">
    <property type="entry name" value="E3 UBIQUITIN-PROTEIN LIGASE RNF5-RELATED"/>
    <property type="match status" value="1"/>
</dbReference>
<organism evidence="14 15">
    <name type="scientific">Lupinus luteus</name>
    <name type="common">European yellow lupine</name>
    <dbReference type="NCBI Taxonomy" id="3873"/>
    <lineage>
        <taxon>Eukaryota</taxon>
        <taxon>Viridiplantae</taxon>
        <taxon>Streptophyta</taxon>
        <taxon>Embryophyta</taxon>
        <taxon>Tracheophyta</taxon>
        <taxon>Spermatophyta</taxon>
        <taxon>Magnoliopsida</taxon>
        <taxon>eudicotyledons</taxon>
        <taxon>Gunneridae</taxon>
        <taxon>Pentapetalae</taxon>
        <taxon>rosids</taxon>
        <taxon>fabids</taxon>
        <taxon>Fabales</taxon>
        <taxon>Fabaceae</taxon>
        <taxon>Papilionoideae</taxon>
        <taxon>50 kb inversion clade</taxon>
        <taxon>genistoids sensu lato</taxon>
        <taxon>core genistoids</taxon>
        <taxon>Genisteae</taxon>
        <taxon>Lupinus</taxon>
    </lineage>
</organism>
<dbReference type="GO" id="GO:0006511">
    <property type="term" value="P:ubiquitin-dependent protein catabolic process"/>
    <property type="evidence" value="ECO:0007669"/>
    <property type="project" value="UniProtKB-UniRule"/>
</dbReference>
<keyword evidence="8 11" id="KW-0862">Zinc</keyword>
<dbReference type="PROSITE" id="PS00518">
    <property type="entry name" value="ZF_RING_1"/>
    <property type="match status" value="1"/>
</dbReference>
<dbReference type="Gene3D" id="3.30.40.10">
    <property type="entry name" value="Zinc/RING finger domain, C3HC4 (zinc finger)"/>
    <property type="match status" value="1"/>
</dbReference>
<evidence type="ECO:0000256" key="11">
    <source>
        <dbReference type="RuleBase" id="RU369090"/>
    </source>
</evidence>
<evidence type="ECO:0000313" key="15">
    <source>
        <dbReference type="Proteomes" id="UP001497480"/>
    </source>
</evidence>
<evidence type="ECO:0000256" key="7">
    <source>
        <dbReference type="ARBA" id="ARBA00022786"/>
    </source>
</evidence>
<keyword evidence="7 11" id="KW-0833">Ubl conjugation pathway</keyword>
<comment type="pathway">
    <text evidence="3 11">Protein modification; protein ubiquitination.</text>
</comment>
<reference evidence="14 15" key="1">
    <citation type="submission" date="2024-03" db="EMBL/GenBank/DDBJ databases">
        <authorList>
            <person name="Martinez-Hernandez J."/>
        </authorList>
    </citation>
    <scope>NUCLEOTIDE SEQUENCE [LARGE SCALE GENOMIC DNA]</scope>
</reference>
<evidence type="ECO:0000256" key="6">
    <source>
        <dbReference type="ARBA" id="ARBA00022771"/>
    </source>
</evidence>
<evidence type="ECO:0000256" key="3">
    <source>
        <dbReference type="ARBA" id="ARBA00004906"/>
    </source>
</evidence>
<dbReference type="InterPro" id="IPR018957">
    <property type="entry name" value="Znf_C3HC4_RING-type"/>
</dbReference>
<proteinExistence type="predicted"/>
<dbReference type="GO" id="GO:0005789">
    <property type="term" value="C:endoplasmic reticulum membrane"/>
    <property type="evidence" value="ECO:0007669"/>
    <property type="project" value="UniProtKB-SubCell"/>
</dbReference>
<evidence type="ECO:0000256" key="8">
    <source>
        <dbReference type="ARBA" id="ARBA00022833"/>
    </source>
</evidence>
<evidence type="ECO:0000256" key="2">
    <source>
        <dbReference type="ARBA" id="ARBA00004308"/>
    </source>
</evidence>
<dbReference type="SMART" id="SM00184">
    <property type="entry name" value="RING"/>
    <property type="match status" value="1"/>
</dbReference>
<keyword evidence="11" id="KW-0812">Transmembrane</keyword>
<keyword evidence="5 11" id="KW-0479">Metal-binding</keyword>
<gene>
    <name evidence="14" type="ORF">LLUT_LOCUS30047</name>
</gene>
<keyword evidence="11" id="KW-0256">Endoplasmic reticulum</keyword>
<evidence type="ECO:0000256" key="12">
    <source>
        <dbReference type="SAM" id="MobiDB-lite"/>
    </source>
</evidence>
<sequence>MDMDQYFEEAVPEIGSFEDKPYSGKWKSSSAVIADSDKNASGGFDCSICLECVEDPVVTLCGHLYCWPCIYKWLSSETEEQQQKSQCPVCKSEVSRSSLVPLYCHGQTRRASEERGHKVGTVIPPRPPAPRSYNTTFASRPTSQSYHRHHPYHPHYPQQFNSIPNSYTSPMLSTTSLQDMPFGLFGGLIYARVFGNQVTDIFTYPNSYDNSLNNDPRFRRHLMQFDKSLSRICYFLLCFLVFCLLMF</sequence>
<dbReference type="Proteomes" id="UP001497480">
    <property type="component" value="Unassembled WGS sequence"/>
</dbReference>
<comment type="catalytic activity">
    <reaction evidence="1 11">
        <text>S-ubiquitinyl-[E2 ubiquitin-conjugating enzyme]-L-cysteine + [acceptor protein]-L-lysine = [E2 ubiquitin-conjugating enzyme]-L-cysteine + N(6)-ubiquitinyl-[acceptor protein]-L-lysine.</text>
        <dbReference type="EC" id="2.3.2.27"/>
    </reaction>
</comment>
<dbReference type="InterPro" id="IPR001841">
    <property type="entry name" value="Znf_RING"/>
</dbReference>
<evidence type="ECO:0000259" key="13">
    <source>
        <dbReference type="PROSITE" id="PS50089"/>
    </source>
</evidence>
<dbReference type="EMBL" id="CAXHTB010000021">
    <property type="protein sequence ID" value="CAL0328987.1"/>
    <property type="molecule type" value="Genomic_DNA"/>
</dbReference>
<comment type="subcellular location">
    <subcellularLocation>
        <location evidence="2">Endomembrane system</location>
    </subcellularLocation>
    <subcellularLocation>
        <location evidence="11">Endoplasmic reticulum membrane</location>
        <topology evidence="11">Single-pass type IV membrane protein</topology>
    </subcellularLocation>
</comment>
<keyword evidence="6 10" id="KW-0863">Zinc-finger</keyword>
<dbReference type="EC" id="2.3.2.27" evidence="11"/>
<comment type="function">
    <text evidence="11">E3 ubiquitin-protein ligase.</text>
</comment>
<keyword evidence="11" id="KW-1133">Transmembrane helix</keyword>
<dbReference type="InterPro" id="IPR017907">
    <property type="entry name" value="Znf_RING_CS"/>
</dbReference>
<evidence type="ECO:0000256" key="9">
    <source>
        <dbReference type="ARBA" id="ARBA00023136"/>
    </source>
</evidence>
<dbReference type="GO" id="GO:0008270">
    <property type="term" value="F:zinc ion binding"/>
    <property type="evidence" value="ECO:0007669"/>
    <property type="project" value="UniProtKB-KW"/>
</dbReference>
<name>A0AAV1Y4S1_LUPLU</name>
<dbReference type="AlphaFoldDB" id="A0AAV1Y4S1"/>
<dbReference type="PROSITE" id="PS50089">
    <property type="entry name" value="ZF_RING_2"/>
    <property type="match status" value="1"/>
</dbReference>
<dbReference type="GO" id="GO:0061630">
    <property type="term" value="F:ubiquitin protein ligase activity"/>
    <property type="evidence" value="ECO:0007669"/>
    <property type="project" value="UniProtKB-UniRule"/>
</dbReference>
<dbReference type="SUPFAM" id="SSF57850">
    <property type="entry name" value="RING/U-box"/>
    <property type="match status" value="1"/>
</dbReference>
<feature type="transmembrane region" description="Helical" evidence="11">
    <location>
        <begin position="228"/>
        <end position="246"/>
    </location>
</feature>
<protein>
    <recommendedName>
        <fullName evidence="11">E3 ubiquitin-protein ligase RMA</fullName>
        <ecNumber evidence="11">2.3.2.27</ecNumber>
    </recommendedName>
    <alternativeName>
        <fullName evidence="11">Protein RING membrane-anchor</fullName>
    </alternativeName>
    <alternativeName>
        <fullName evidence="11">RING-type E3 ubiquitin transferase RMA</fullName>
    </alternativeName>
</protein>
<evidence type="ECO:0000313" key="14">
    <source>
        <dbReference type="EMBL" id="CAL0328987.1"/>
    </source>
</evidence>
<evidence type="ECO:0000256" key="5">
    <source>
        <dbReference type="ARBA" id="ARBA00022723"/>
    </source>
</evidence>
<evidence type="ECO:0000256" key="4">
    <source>
        <dbReference type="ARBA" id="ARBA00022679"/>
    </source>
</evidence>
<comment type="domain">
    <text evidence="11">The RING-type zinc finger domain is responsible for E3 ligase activity.</text>
</comment>